<dbReference type="EMBL" id="JABBPN010000035">
    <property type="protein sequence ID" value="NMO98245.1"/>
    <property type="molecule type" value="Genomic_DNA"/>
</dbReference>
<evidence type="ECO:0000313" key="5">
    <source>
        <dbReference type="Proteomes" id="UP000565468"/>
    </source>
</evidence>
<keyword evidence="5" id="KW-1185">Reference proteome</keyword>
<dbReference type="PROSITE" id="PS51910">
    <property type="entry name" value="GH18_2"/>
    <property type="match status" value="1"/>
</dbReference>
<dbReference type="Pfam" id="PF00704">
    <property type="entry name" value="Glyco_hydro_18"/>
    <property type="match status" value="1"/>
</dbReference>
<keyword evidence="1" id="KW-0812">Transmembrane</keyword>
<dbReference type="InterPro" id="IPR017853">
    <property type="entry name" value="GH"/>
</dbReference>
<dbReference type="SMART" id="SM00636">
    <property type="entry name" value="Glyco_18"/>
    <property type="match status" value="1"/>
</dbReference>
<dbReference type="Pfam" id="PF08239">
    <property type="entry name" value="SH3_3"/>
    <property type="match status" value="1"/>
</dbReference>
<dbReference type="SUPFAM" id="SSF51445">
    <property type="entry name" value="(Trans)glycosidases"/>
    <property type="match status" value="1"/>
</dbReference>
<dbReference type="Gene3D" id="3.10.50.10">
    <property type="match status" value="1"/>
</dbReference>
<comment type="caution">
    <text evidence="4">The sequence shown here is derived from an EMBL/GenBank/DDBJ whole genome shotgun (WGS) entry which is preliminary data.</text>
</comment>
<dbReference type="PROSITE" id="PS51781">
    <property type="entry name" value="SH3B"/>
    <property type="match status" value="1"/>
</dbReference>
<dbReference type="SUPFAM" id="SSF55383">
    <property type="entry name" value="Copper amine oxidase, domain N"/>
    <property type="match status" value="1"/>
</dbReference>
<dbReference type="GO" id="GO:0008061">
    <property type="term" value="F:chitin binding"/>
    <property type="evidence" value="ECO:0007669"/>
    <property type="project" value="InterPro"/>
</dbReference>
<dbReference type="InterPro" id="IPR036582">
    <property type="entry name" value="Mao_N_sf"/>
</dbReference>
<gene>
    <name evidence="4" type="ORF">HII30_21060</name>
</gene>
<feature type="domain" description="SH3b" evidence="2">
    <location>
        <begin position="180"/>
        <end position="245"/>
    </location>
</feature>
<dbReference type="Gene3D" id="3.20.20.80">
    <property type="entry name" value="Glycosidases"/>
    <property type="match status" value="1"/>
</dbReference>
<reference evidence="4 5" key="1">
    <citation type="submission" date="2020-04" db="EMBL/GenBank/DDBJ databases">
        <title>Paenibacillus algicola sp. nov., a novel marine bacterium producing alginate lyase.</title>
        <authorList>
            <person name="Huang H."/>
        </authorList>
    </citation>
    <scope>NUCLEOTIDE SEQUENCE [LARGE SCALE GENOMIC DNA]</scope>
    <source>
        <strain evidence="4 5">L7-75</strain>
    </source>
</reference>
<dbReference type="Pfam" id="PF07833">
    <property type="entry name" value="Cu_amine_oxidN1"/>
    <property type="match status" value="1"/>
</dbReference>
<proteinExistence type="predicted"/>
<dbReference type="InterPro" id="IPR001223">
    <property type="entry name" value="Glyco_hydro18_cat"/>
</dbReference>
<keyword evidence="1" id="KW-0472">Membrane</keyword>
<feature type="domain" description="GH18" evidence="3">
    <location>
        <begin position="266"/>
        <end position="582"/>
    </location>
</feature>
<organism evidence="4 5">
    <name type="scientific">Paenibacillus lemnae</name>
    <dbReference type="NCBI Taxonomy" id="1330551"/>
    <lineage>
        <taxon>Bacteria</taxon>
        <taxon>Bacillati</taxon>
        <taxon>Bacillota</taxon>
        <taxon>Bacilli</taxon>
        <taxon>Bacillales</taxon>
        <taxon>Paenibacillaceae</taxon>
        <taxon>Paenibacillus</taxon>
    </lineage>
</organism>
<dbReference type="PANTHER" id="PTHR46066:SF2">
    <property type="entry name" value="CHITINASE DOMAIN-CONTAINING PROTEIN 1"/>
    <property type="match status" value="1"/>
</dbReference>
<keyword evidence="1" id="KW-1133">Transmembrane helix</keyword>
<evidence type="ECO:0000259" key="3">
    <source>
        <dbReference type="PROSITE" id="PS51910"/>
    </source>
</evidence>
<dbReference type="Gene3D" id="2.30.30.40">
    <property type="entry name" value="SH3 Domains"/>
    <property type="match status" value="1"/>
</dbReference>
<evidence type="ECO:0000313" key="4">
    <source>
        <dbReference type="EMBL" id="NMO98245.1"/>
    </source>
</evidence>
<dbReference type="GO" id="GO:0016787">
    <property type="term" value="F:hydrolase activity"/>
    <property type="evidence" value="ECO:0007669"/>
    <property type="project" value="UniProtKB-KW"/>
</dbReference>
<dbReference type="PANTHER" id="PTHR46066">
    <property type="entry name" value="CHITINASE DOMAIN-CONTAINING PROTEIN 1 FAMILY MEMBER"/>
    <property type="match status" value="1"/>
</dbReference>
<dbReference type="SMART" id="SM00287">
    <property type="entry name" value="SH3b"/>
    <property type="match status" value="1"/>
</dbReference>
<feature type="transmembrane region" description="Helical" evidence="1">
    <location>
        <begin position="28"/>
        <end position="45"/>
    </location>
</feature>
<accession>A0A848MC13</accession>
<dbReference type="InterPro" id="IPR011583">
    <property type="entry name" value="Chitinase_II/V-like_cat"/>
</dbReference>
<dbReference type="Proteomes" id="UP000565468">
    <property type="component" value="Unassembled WGS sequence"/>
</dbReference>
<sequence>MQRELSIGGTILTGRRRRRRRNSGRKKWGTLFLFILVAAGAWWIIDKMPNTRHAEPDWKGVKQPVFVEGVMTGYSADGSGEALMLPLPLIQEYVDPYIHVEDDTESVILTTPSDVVWLKLNERTGERNGRAMTFKQSVQKISNEVYIPAGLLKELYGTAFHQDPDTGAVILMRAGDLLTLGKAFSKDTDELIPLRHGPSVKSPIMEDMSQGERVRIWGSEEEWYYVQTDSGYTGFIQQERVEPAGDKLIPTVIHEPSRADKEWRDKSVNLTWEAVYSRNPDTQSIGKLPGVNVVSPTWFSIVSEEGKIENSADAGYVKWAHGQNKEVWGVVTNSFNPDITTSVLSHYKTRAALIKDMLALADQYDLDGINIDFENVYTADKHNLIHFMREMNPRAREKGLVTSIDVTPKSNSEMWSAFLDRRELGKAVDYMIVMSYDEHWAASPKAGSVSSLPWAEGTVRRILEEDDVPPTKLVLGIPLYTRIWTEEGKDGGGKVSSKAVGMTAIQNLLADKKLTPEFDESTKQNYVEYQEDNTLKKIWIEDEVSLEARVDLARKYKLAGIATWTRSLGAPAAWEVLNHIHQ</sequence>
<dbReference type="GO" id="GO:0005975">
    <property type="term" value="P:carbohydrate metabolic process"/>
    <property type="evidence" value="ECO:0007669"/>
    <property type="project" value="InterPro"/>
</dbReference>
<dbReference type="InterPro" id="IPR003646">
    <property type="entry name" value="SH3-like_bac-type"/>
</dbReference>
<dbReference type="InterPro" id="IPR012854">
    <property type="entry name" value="Cu_amine_oxidase-like_N"/>
</dbReference>
<protein>
    <submittedName>
        <fullName evidence="4">Glycosyl hydrolase</fullName>
    </submittedName>
</protein>
<name>A0A848MC13_PAELE</name>
<keyword evidence="4" id="KW-0378">Hydrolase</keyword>
<evidence type="ECO:0000259" key="2">
    <source>
        <dbReference type="PROSITE" id="PS51781"/>
    </source>
</evidence>
<dbReference type="AlphaFoldDB" id="A0A848MC13"/>
<evidence type="ECO:0000256" key="1">
    <source>
        <dbReference type="SAM" id="Phobius"/>
    </source>
</evidence>
<dbReference type="InterPro" id="IPR029070">
    <property type="entry name" value="Chitinase_insertion_sf"/>
</dbReference>